<feature type="signal peptide" evidence="2">
    <location>
        <begin position="1"/>
        <end position="25"/>
    </location>
</feature>
<evidence type="ECO:0000313" key="4">
    <source>
        <dbReference type="Proteomes" id="UP000091979"/>
    </source>
</evidence>
<reference evidence="3 4" key="1">
    <citation type="submission" date="2015-01" db="EMBL/GenBank/DDBJ databases">
        <title>Desulfovibrio sp. JC271 draft genome sequence.</title>
        <authorList>
            <person name="Shivani Y."/>
            <person name="Subhash Y."/>
            <person name="Sasikala C."/>
            <person name="Ramana C.V."/>
        </authorList>
    </citation>
    <scope>NUCLEOTIDE SEQUENCE [LARGE SCALE GENOMIC DNA]</scope>
    <source>
        <strain evidence="3 4">JC271</strain>
    </source>
</reference>
<dbReference type="Proteomes" id="UP000091979">
    <property type="component" value="Unassembled WGS sequence"/>
</dbReference>
<protein>
    <submittedName>
        <fullName evidence="3">Uncharacterized protein</fullName>
    </submittedName>
</protein>
<evidence type="ECO:0000256" key="2">
    <source>
        <dbReference type="SAM" id="SignalP"/>
    </source>
</evidence>
<dbReference type="OrthoDB" id="5465059at2"/>
<keyword evidence="4" id="KW-1185">Reference proteome</keyword>
<feature type="chain" id="PRO_5008600599" evidence="2">
    <location>
        <begin position="26"/>
        <end position="149"/>
    </location>
</feature>
<keyword evidence="1" id="KW-0175">Coiled coil</keyword>
<keyword evidence="2" id="KW-0732">Signal</keyword>
<organism evidence="3 4">
    <name type="scientific">Halodesulfovibrio spirochaetisodalis</name>
    <dbReference type="NCBI Taxonomy" id="1560234"/>
    <lineage>
        <taxon>Bacteria</taxon>
        <taxon>Pseudomonadati</taxon>
        <taxon>Thermodesulfobacteriota</taxon>
        <taxon>Desulfovibrionia</taxon>
        <taxon>Desulfovibrionales</taxon>
        <taxon>Desulfovibrionaceae</taxon>
        <taxon>Halodesulfovibrio</taxon>
    </lineage>
</organism>
<dbReference type="AlphaFoldDB" id="A0A1B7XFL9"/>
<evidence type="ECO:0000256" key="1">
    <source>
        <dbReference type="SAM" id="Coils"/>
    </source>
</evidence>
<accession>A0A1B7XFL9</accession>
<sequence>MKRVTIIFSAVLFTFMLCLTQTAMANDKCLDYATPLATSAKLLAKSIAATTEALVAVNERANANEITSFNDFVASAQERSEQMVRDLNEKQQRIMERAESSKDYTLCKEDMQDELDELKELSAQAKDLLVELKDSIKDMLSELKGAFFG</sequence>
<evidence type="ECO:0000313" key="3">
    <source>
        <dbReference type="EMBL" id="OBQ54048.1"/>
    </source>
</evidence>
<gene>
    <name evidence="3" type="ORF">SP90_06110</name>
</gene>
<name>A0A1B7XFL9_9BACT</name>
<proteinExistence type="predicted"/>
<comment type="caution">
    <text evidence="3">The sequence shown here is derived from an EMBL/GenBank/DDBJ whole genome shotgun (WGS) entry which is preliminary data.</text>
</comment>
<dbReference type="PATRIC" id="fig|1560234.3.peg.3199"/>
<dbReference type="STRING" id="1560234.SP90_06110"/>
<dbReference type="RefSeq" id="WP_066853638.1">
    <property type="nucleotide sequence ID" value="NZ_JXMS01000008.1"/>
</dbReference>
<dbReference type="EMBL" id="JXMS01000008">
    <property type="protein sequence ID" value="OBQ54048.1"/>
    <property type="molecule type" value="Genomic_DNA"/>
</dbReference>
<feature type="coiled-coil region" evidence="1">
    <location>
        <begin position="73"/>
        <end position="138"/>
    </location>
</feature>